<dbReference type="SUPFAM" id="SSF47473">
    <property type="entry name" value="EF-hand"/>
    <property type="match status" value="1"/>
</dbReference>
<evidence type="ECO:0000313" key="4">
    <source>
        <dbReference type="EMBL" id="CAB9531283.1"/>
    </source>
</evidence>
<name>A0A9N8I1C6_9STRA</name>
<feature type="compositionally biased region" description="Polar residues" evidence="2">
    <location>
        <begin position="1"/>
        <end position="49"/>
    </location>
</feature>
<feature type="region of interest" description="Disordered" evidence="2">
    <location>
        <begin position="1"/>
        <end position="137"/>
    </location>
</feature>
<evidence type="ECO:0000313" key="5">
    <source>
        <dbReference type="Proteomes" id="UP001153069"/>
    </source>
</evidence>
<proteinExistence type="predicted"/>
<dbReference type="InterPro" id="IPR029071">
    <property type="entry name" value="Ubiquitin-like_domsf"/>
</dbReference>
<dbReference type="GO" id="GO:0005509">
    <property type="term" value="F:calcium ion binding"/>
    <property type="evidence" value="ECO:0007669"/>
    <property type="project" value="InterPro"/>
</dbReference>
<feature type="compositionally biased region" description="Low complexity" evidence="2">
    <location>
        <begin position="94"/>
        <end position="137"/>
    </location>
</feature>
<dbReference type="Gene3D" id="1.10.238.10">
    <property type="entry name" value="EF-hand"/>
    <property type="match status" value="1"/>
</dbReference>
<evidence type="ECO:0000259" key="3">
    <source>
        <dbReference type="PROSITE" id="PS50222"/>
    </source>
</evidence>
<gene>
    <name evidence="4" type="ORF">SEMRO_3391_G347510.1</name>
</gene>
<dbReference type="AlphaFoldDB" id="A0A9N8I1C6"/>
<keyword evidence="1" id="KW-0106">Calcium</keyword>
<organism evidence="4 5">
    <name type="scientific">Seminavis robusta</name>
    <dbReference type="NCBI Taxonomy" id="568900"/>
    <lineage>
        <taxon>Eukaryota</taxon>
        <taxon>Sar</taxon>
        <taxon>Stramenopiles</taxon>
        <taxon>Ochrophyta</taxon>
        <taxon>Bacillariophyta</taxon>
        <taxon>Bacillariophyceae</taxon>
        <taxon>Bacillariophycidae</taxon>
        <taxon>Naviculales</taxon>
        <taxon>Naviculaceae</taxon>
        <taxon>Seminavis</taxon>
    </lineage>
</organism>
<dbReference type="InterPro" id="IPR002048">
    <property type="entry name" value="EF_hand_dom"/>
</dbReference>
<dbReference type="Proteomes" id="UP001153069">
    <property type="component" value="Unassembled WGS sequence"/>
</dbReference>
<dbReference type="SMART" id="SM00054">
    <property type="entry name" value="EFh"/>
    <property type="match status" value="2"/>
</dbReference>
<dbReference type="PROSITE" id="PS00018">
    <property type="entry name" value="EF_HAND_1"/>
    <property type="match status" value="1"/>
</dbReference>
<evidence type="ECO:0000256" key="2">
    <source>
        <dbReference type="SAM" id="MobiDB-lite"/>
    </source>
</evidence>
<protein>
    <submittedName>
        <fullName evidence="4">Plastin-1</fullName>
    </submittedName>
</protein>
<evidence type="ECO:0000256" key="1">
    <source>
        <dbReference type="ARBA" id="ARBA00022837"/>
    </source>
</evidence>
<dbReference type="Pfam" id="PF13499">
    <property type="entry name" value="EF-hand_7"/>
    <property type="match status" value="1"/>
</dbReference>
<dbReference type="OrthoDB" id="26525at2759"/>
<feature type="compositionally biased region" description="Low complexity" evidence="2">
    <location>
        <begin position="50"/>
        <end position="85"/>
    </location>
</feature>
<keyword evidence="5" id="KW-1185">Reference proteome</keyword>
<dbReference type="InterPro" id="IPR018247">
    <property type="entry name" value="EF_Hand_1_Ca_BS"/>
</dbReference>
<dbReference type="InterPro" id="IPR011992">
    <property type="entry name" value="EF-hand-dom_pair"/>
</dbReference>
<feature type="domain" description="EF-hand" evidence="3">
    <location>
        <begin position="285"/>
        <end position="320"/>
    </location>
</feature>
<dbReference type="EMBL" id="CAICTM010003389">
    <property type="protein sequence ID" value="CAB9531283.1"/>
    <property type="molecule type" value="Genomic_DNA"/>
</dbReference>
<dbReference type="Gene3D" id="3.10.20.90">
    <property type="entry name" value="Phosphatidylinositol 3-kinase Catalytic Subunit, Chain A, domain 1"/>
    <property type="match status" value="1"/>
</dbReference>
<comment type="caution">
    <text evidence="4">The sequence shown here is derived from an EMBL/GenBank/DDBJ whole genome shotgun (WGS) entry which is preliminary data.</text>
</comment>
<reference evidence="4" key="1">
    <citation type="submission" date="2020-06" db="EMBL/GenBank/DDBJ databases">
        <authorList>
            <consortium name="Plant Systems Biology data submission"/>
        </authorList>
    </citation>
    <scope>NUCLEOTIDE SEQUENCE</scope>
    <source>
        <strain evidence="4">D6</strain>
    </source>
</reference>
<dbReference type="SUPFAM" id="SSF54236">
    <property type="entry name" value="Ubiquitin-like"/>
    <property type="match status" value="1"/>
</dbReference>
<accession>A0A9N8I1C6</accession>
<sequence>MAYLLNNNAGGSYPGTNTCSSGQTQQPYGYQPSQTSQTSYGYQPTTQATQTSYGYQPSQPSSYGYVPQQQQQQQSYVPHQQQTQSYTPSAPSYQPQSTYTPSAPPSYYQQPSYQQQQQQRPPAMVSSVTSSMTASTTKSPNEISIAVIGTRPSGAQTRVNLEVDPSDTTLGDITEMLADEIGIAPHMQLIKYKKKNMDSRTLTLKQLNFPDHSELAVSQKPPAQARVTPGGNNNNMMMTTSQQQSSQLPQGESYQSLRAEFDKIDVDRSGTIDEKELSRVFLGWAPRSLIRKAMAMADTNRDGKIDFDEYCAIRKQLGGVKVPKKGGKK</sequence>
<dbReference type="CDD" id="cd00051">
    <property type="entry name" value="EFh"/>
    <property type="match status" value="1"/>
</dbReference>
<dbReference type="PROSITE" id="PS50222">
    <property type="entry name" value="EF_HAND_2"/>
    <property type="match status" value="1"/>
</dbReference>